<dbReference type="SUPFAM" id="SSF50978">
    <property type="entry name" value="WD40 repeat-like"/>
    <property type="match status" value="1"/>
</dbReference>
<feature type="compositionally biased region" description="Basic and acidic residues" evidence="8">
    <location>
        <begin position="41"/>
        <end position="51"/>
    </location>
</feature>
<evidence type="ECO:0000256" key="5">
    <source>
        <dbReference type="ARBA" id="ARBA00023242"/>
    </source>
</evidence>
<reference evidence="9 10" key="1">
    <citation type="submission" date="2023-04" db="EMBL/GenBank/DDBJ databases">
        <title>Genome of Basidiobolus ranarum AG-B5.</title>
        <authorList>
            <person name="Stajich J.E."/>
            <person name="Carter-House D."/>
            <person name="Gryganskyi A."/>
        </authorList>
    </citation>
    <scope>NUCLEOTIDE SEQUENCE [LARGE SCALE GENOMIC DNA]</scope>
    <source>
        <strain evidence="9 10">AG-B5</strain>
    </source>
</reference>
<proteinExistence type="inferred from homology"/>
<accession>A0ABR2WAU8</accession>
<protein>
    <submittedName>
        <fullName evidence="9">U3 snoRNP protein</fullName>
    </submittedName>
</protein>
<feature type="compositionally biased region" description="Acidic residues" evidence="8">
    <location>
        <begin position="87"/>
        <end position="97"/>
    </location>
</feature>
<evidence type="ECO:0000256" key="7">
    <source>
        <dbReference type="PROSITE-ProRule" id="PRU00221"/>
    </source>
</evidence>
<dbReference type="InterPro" id="IPR015943">
    <property type="entry name" value="WD40/YVTN_repeat-like_dom_sf"/>
</dbReference>
<evidence type="ECO:0000256" key="6">
    <source>
        <dbReference type="ARBA" id="ARBA00025767"/>
    </source>
</evidence>
<name>A0ABR2WAU8_9FUNG</name>
<evidence type="ECO:0000313" key="10">
    <source>
        <dbReference type="Proteomes" id="UP001479436"/>
    </source>
</evidence>
<dbReference type="Gene3D" id="2.130.10.10">
    <property type="entry name" value="YVTN repeat-like/Quinoprotein amine dehydrogenase"/>
    <property type="match status" value="1"/>
</dbReference>
<organism evidence="9 10">
    <name type="scientific">Basidiobolus ranarum</name>
    <dbReference type="NCBI Taxonomy" id="34480"/>
    <lineage>
        <taxon>Eukaryota</taxon>
        <taxon>Fungi</taxon>
        <taxon>Fungi incertae sedis</taxon>
        <taxon>Zoopagomycota</taxon>
        <taxon>Entomophthoromycotina</taxon>
        <taxon>Basidiobolomycetes</taxon>
        <taxon>Basidiobolales</taxon>
        <taxon>Basidiobolaceae</taxon>
        <taxon>Basidiobolus</taxon>
    </lineage>
</organism>
<dbReference type="Pfam" id="PF00400">
    <property type="entry name" value="WD40"/>
    <property type="match status" value="2"/>
</dbReference>
<dbReference type="PANTHER" id="PTHR18359:SF0">
    <property type="entry name" value="U3 SMALL NUCLEOLAR RNA-ASSOCIATED PROTEIN 18 HOMOLOG"/>
    <property type="match status" value="1"/>
</dbReference>
<evidence type="ECO:0000256" key="1">
    <source>
        <dbReference type="ARBA" id="ARBA00004604"/>
    </source>
</evidence>
<dbReference type="PROSITE" id="PS50082">
    <property type="entry name" value="WD_REPEATS_2"/>
    <property type="match status" value="1"/>
</dbReference>
<sequence>MSAEVSRKRGLASESPAKKEKRVKEREELELEALVFGGEEDIWKNAGHELSDVESSSEEETNEEPVNVEAIESDQLFFMDSGPVHEEQEDSDEESEEEISKQTKSSVAWEDEDDEELEISVASKRTLRKLRTTEEEDILTGKEYEQRLRQQFEKIHPTPSWADSDIRDSEDEDDDLQVLRSTSGFLKKQRTQVLPGDALEITRLRNANQKGYSQSVIQSVEFHPNAQVLLTAGFDKTLRLFQIDGKINNKIQSVHFKDLPIHQAGFTPEGNQILLSGRRKYFYSYDVEAGQITKISGIRGREEKSLEKFKISPDGEFIAFQGREGYIVLVSQRTKQWVANLKMNGQVRSIDWSADGRYLYSIGTDTEIYQWDMKTMRCTRKFPDYGGYRPSIISASTGYVACGSQSGVVNIYESANLQGENAPQPVKSIMNLTTNVTGMKFNHDSQILAISSRVKKDQFRLIHMPTLTVFNNWPTHGTPLSYVNTFDFSPESGYLAVGNDKGKVLLYRLGHYPVA</sequence>
<evidence type="ECO:0000256" key="2">
    <source>
        <dbReference type="ARBA" id="ARBA00022552"/>
    </source>
</evidence>
<dbReference type="InterPro" id="IPR045161">
    <property type="entry name" value="Utp18"/>
</dbReference>
<evidence type="ECO:0000256" key="8">
    <source>
        <dbReference type="SAM" id="MobiDB-lite"/>
    </source>
</evidence>
<dbReference type="PANTHER" id="PTHR18359">
    <property type="entry name" value="WD-REPEAT PROTEIN-RELATED"/>
    <property type="match status" value="1"/>
</dbReference>
<feature type="repeat" description="WD" evidence="7">
    <location>
        <begin position="340"/>
        <end position="381"/>
    </location>
</feature>
<feature type="region of interest" description="Disordered" evidence="8">
    <location>
        <begin position="1"/>
        <end position="25"/>
    </location>
</feature>
<dbReference type="SMART" id="SM00320">
    <property type="entry name" value="WD40"/>
    <property type="match status" value="5"/>
</dbReference>
<comment type="subcellular location">
    <subcellularLocation>
        <location evidence="1">Nucleus</location>
        <location evidence="1">Nucleolus</location>
    </subcellularLocation>
</comment>
<comment type="caution">
    <text evidence="9">The sequence shown here is derived from an EMBL/GenBank/DDBJ whole genome shotgun (WGS) entry which is preliminary data.</text>
</comment>
<keyword evidence="3 7" id="KW-0853">WD repeat</keyword>
<gene>
    <name evidence="9" type="primary">UTP18</name>
    <name evidence="9" type="ORF">K7432_000687</name>
</gene>
<keyword evidence="10" id="KW-1185">Reference proteome</keyword>
<dbReference type="InterPro" id="IPR001680">
    <property type="entry name" value="WD40_rpt"/>
</dbReference>
<comment type="similarity">
    <text evidence="6">Belongs to the WD repeat UTP18 family.</text>
</comment>
<dbReference type="Proteomes" id="UP001479436">
    <property type="component" value="Unassembled WGS sequence"/>
</dbReference>
<evidence type="ECO:0000313" key="9">
    <source>
        <dbReference type="EMBL" id="KAK9728936.1"/>
    </source>
</evidence>
<keyword evidence="5" id="KW-0539">Nucleus</keyword>
<keyword evidence="2" id="KW-0698">rRNA processing</keyword>
<keyword evidence="4" id="KW-0677">Repeat</keyword>
<dbReference type="InterPro" id="IPR036322">
    <property type="entry name" value="WD40_repeat_dom_sf"/>
</dbReference>
<dbReference type="EMBL" id="JASJQH010006888">
    <property type="protein sequence ID" value="KAK9728936.1"/>
    <property type="molecule type" value="Genomic_DNA"/>
</dbReference>
<feature type="region of interest" description="Disordered" evidence="8">
    <location>
        <begin position="37"/>
        <end position="116"/>
    </location>
</feature>
<evidence type="ECO:0000256" key="4">
    <source>
        <dbReference type="ARBA" id="ARBA00022737"/>
    </source>
</evidence>
<evidence type="ECO:0000256" key="3">
    <source>
        <dbReference type="ARBA" id="ARBA00022574"/>
    </source>
</evidence>
<feature type="compositionally biased region" description="Basic and acidic residues" evidence="8">
    <location>
        <begin position="16"/>
        <end position="25"/>
    </location>
</feature>